<evidence type="ECO:0000313" key="3">
    <source>
        <dbReference type="Proteomes" id="UP000626109"/>
    </source>
</evidence>
<sequence length="260" mass="28409">MEGEHLDEPFLTEHGARNVAAQCAVVFTGISLMGFAPAVMLWNTSGEWKFDPFYEAGLPMSLPYGILDSHSRMAIAWALAAVLQVAIGVGWVPVPRVVHRVLGYTLCVWGVAAFGSGCVLEMLEYSGVVSFLHWADGVMILLNMVFAVDQAKRRKLSTHSNAALCLIAWCLYPGLARLVGFSLEYFVPCGIDAFGGYEFLTASFCGCLLWSLRTGQTSKPLGVNAVIFGIYATIDLGNALLLGTFLRCPEPLLERWAMFR</sequence>
<keyword evidence="1" id="KW-1133">Transmembrane helix</keyword>
<protein>
    <submittedName>
        <fullName evidence="2">Uncharacterized protein</fullName>
    </submittedName>
</protein>
<feature type="transmembrane region" description="Helical" evidence="1">
    <location>
        <begin position="101"/>
        <end position="123"/>
    </location>
</feature>
<keyword evidence="1" id="KW-0812">Transmembrane</keyword>
<feature type="transmembrane region" description="Helical" evidence="1">
    <location>
        <begin position="160"/>
        <end position="179"/>
    </location>
</feature>
<gene>
    <name evidence="2" type="ORF">PGLA2088_LOCUS36394</name>
</gene>
<feature type="transmembrane region" description="Helical" evidence="1">
    <location>
        <begin position="221"/>
        <end position="246"/>
    </location>
</feature>
<organism evidence="2 3">
    <name type="scientific">Polarella glacialis</name>
    <name type="common">Dinoflagellate</name>
    <dbReference type="NCBI Taxonomy" id="89957"/>
    <lineage>
        <taxon>Eukaryota</taxon>
        <taxon>Sar</taxon>
        <taxon>Alveolata</taxon>
        <taxon>Dinophyceae</taxon>
        <taxon>Suessiales</taxon>
        <taxon>Suessiaceae</taxon>
        <taxon>Polarella</taxon>
    </lineage>
</organism>
<keyword evidence="1" id="KW-0472">Membrane</keyword>
<comment type="caution">
    <text evidence="2">The sequence shown here is derived from an EMBL/GenBank/DDBJ whole genome shotgun (WGS) entry which is preliminary data.</text>
</comment>
<accession>A0A813KSC8</accession>
<feature type="transmembrane region" description="Helical" evidence="1">
    <location>
        <begin position="74"/>
        <end position="94"/>
    </location>
</feature>
<reference evidence="2" key="1">
    <citation type="submission" date="2021-02" db="EMBL/GenBank/DDBJ databases">
        <authorList>
            <person name="Dougan E. K."/>
            <person name="Rhodes N."/>
            <person name="Thang M."/>
            <person name="Chan C."/>
        </authorList>
    </citation>
    <scope>NUCLEOTIDE SEQUENCE</scope>
</reference>
<evidence type="ECO:0000256" key="1">
    <source>
        <dbReference type="SAM" id="Phobius"/>
    </source>
</evidence>
<feature type="transmembrane region" description="Helical" evidence="1">
    <location>
        <begin position="185"/>
        <end position="209"/>
    </location>
</feature>
<evidence type="ECO:0000313" key="2">
    <source>
        <dbReference type="EMBL" id="CAE8711288.1"/>
    </source>
</evidence>
<dbReference type="AlphaFoldDB" id="A0A813KSC8"/>
<feature type="transmembrane region" description="Helical" evidence="1">
    <location>
        <begin position="129"/>
        <end position="148"/>
    </location>
</feature>
<proteinExistence type="predicted"/>
<feature type="transmembrane region" description="Helical" evidence="1">
    <location>
        <begin position="19"/>
        <end position="42"/>
    </location>
</feature>
<dbReference type="Proteomes" id="UP000626109">
    <property type="component" value="Unassembled WGS sequence"/>
</dbReference>
<dbReference type="EMBL" id="CAJNNW010032143">
    <property type="protein sequence ID" value="CAE8711288.1"/>
    <property type="molecule type" value="Genomic_DNA"/>
</dbReference>
<name>A0A813KSC8_POLGL</name>